<dbReference type="InterPro" id="IPR050204">
    <property type="entry name" value="AraC_XylS_family_regulators"/>
</dbReference>
<proteinExistence type="predicted"/>
<name>A0A5E5ARU7_9BURK</name>
<dbReference type="SUPFAM" id="SSF46689">
    <property type="entry name" value="Homeodomain-like"/>
    <property type="match status" value="1"/>
</dbReference>
<dbReference type="PRINTS" id="PR00032">
    <property type="entry name" value="HTHARAC"/>
</dbReference>
<evidence type="ECO:0000256" key="1">
    <source>
        <dbReference type="ARBA" id="ARBA00023015"/>
    </source>
</evidence>
<feature type="domain" description="HTH araC/xylS-type" evidence="4">
    <location>
        <begin position="212"/>
        <end position="313"/>
    </location>
</feature>
<dbReference type="InterPro" id="IPR020449">
    <property type="entry name" value="Tscrpt_reg_AraC-type_HTH"/>
</dbReference>
<dbReference type="PROSITE" id="PS01124">
    <property type="entry name" value="HTH_ARAC_FAMILY_2"/>
    <property type="match status" value="1"/>
</dbReference>
<gene>
    <name evidence="5" type="ORF">PAN31117_05118</name>
</gene>
<evidence type="ECO:0000256" key="2">
    <source>
        <dbReference type="ARBA" id="ARBA00023125"/>
    </source>
</evidence>
<keyword evidence="1" id="KW-0805">Transcription regulation</keyword>
<dbReference type="InterPro" id="IPR035418">
    <property type="entry name" value="AraC-bd_2"/>
</dbReference>
<dbReference type="Gene3D" id="1.10.10.60">
    <property type="entry name" value="Homeodomain-like"/>
    <property type="match status" value="1"/>
</dbReference>
<accession>A0A5E5ARU7</accession>
<dbReference type="SMART" id="SM00342">
    <property type="entry name" value="HTH_ARAC"/>
    <property type="match status" value="1"/>
</dbReference>
<dbReference type="InterPro" id="IPR009057">
    <property type="entry name" value="Homeodomain-like_sf"/>
</dbReference>
<keyword evidence="3" id="KW-0804">Transcription</keyword>
<dbReference type="Proteomes" id="UP000383122">
    <property type="component" value="Unassembled WGS sequence"/>
</dbReference>
<protein>
    <submittedName>
        <fullName evidence="5">AraC family transcriptional regulator</fullName>
    </submittedName>
</protein>
<dbReference type="PANTHER" id="PTHR46796:SF6">
    <property type="entry name" value="ARAC SUBFAMILY"/>
    <property type="match status" value="1"/>
</dbReference>
<dbReference type="GO" id="GO:0003700">
    <property type="term" value="F:DNA-binding transcription factor activity"/>
    <property type="evidence" value="ECO:0007669"/>
    <property type="project" value="InterPro"/>
</dbReference>
<evidence type="ECO:0000256" key="3">
    <source>
        <dbReference type="ARBA" id="ARBA00023163"/>
    </source>
</evidence>
<dbReference type="Pfam" id="PF12833">
    <property type="entry name" value="HTH_18"/>
    <property type="match status" value="1"/>
</dbReference>
<dbReference type="PANTHER" id="PTHR46796">
    <property type="entry name" value="HTH-TYPE TRANSCRIPTIONAL ACTIVATOR RHAS-RELATED"/>
    <property type="match status" value="1"/>
</dbReference>
<sequence length="339" mass="36948">MCVPDIVFSTSRFPEHLRNHVWRDAISPLFEFTPVDGTQVEGRLWLSRVGELLIGKSTLSAQRYERSRRLVLSSGLDLYIVSLFVSGGLVGDCDGVSVSVRAGDILVLDLSRVARMQVDPGSTATIFLPRQKIDKAIPGRDLHGAVLDAAIPIVRLLVSLINGMVDEAPALAGEAAAATEASLLALFADAVANRPSVNLESDDSVVSRVLRRGVLDYIDANLTSPELRPELIIEKFRVSRAHLYRIFASDGGVASVIRDRRLDVAYRALVLGGGSLDQSITRVAYELAFSGSNHFLRAFRARFGITPSEAREYAPKFDLAGGGIEGLQSHFMNYLQRKG</sequence>
<dbReference type="InterPro" id="IPR018060">
    <property type="entry name" value="HTH_AraC"/>
</dbReference>
<dbReference type="EMBL" id="CABPSP010000020">
    <property type="protein sequence ID" value="VVE75243.1"/>
    <property type="molecule type" value="Genomic_DNA"/>
</dbReference>
<evidence type="ECO:0000313" key="5">
    <source>
        <dbReference type="EMBL" id="VVE75243.1"/>
    </source>
</evidence>
<keyword evidence="2" id="KW-0238">DNA-binding</keyword>
<dbReference type="GO" id="GO:0043565">
    <property type="term" value="F:sequence-specific DNA binding"/>
    <property type="evidence" value="ECO:0007669"/>
    <property type="project" value="InterPro"/>
</dbReference>
<reference evidence="5 6" key="1">
    <citation type="submission" date="2019-08" db="EMBL/GenBank/DDBJ databases">
        <authorList>
            <person name="Peeters C."/>
        </authorList>
    </citation>
    <scope>NUCLEOTIDE SEQUENCE [LARGE SCALE GENOMIC DNA]</scope>
    <source>
        <strain evidence="5 6">LMG 31117</strain>
    </source>
</reference>
<evidence type="ECO:0000259" key="4">
    <source>
        <dbReference type="PROSITE" id="PS01124"/>
    </source>
</evidence>
<organism evidence="5 6">
    <name type="scientific">Pandoraea anapnoica</name>
    <dbReference type="NCBI Taxonomy" id="2508301"/>
    <lineage>
        <taxon>Bacteria</taxon>
        <taxon>Pseudomonadati</taxon>
        <taxon>Pseudomonadota</taxon>
        <taxon>Betaproteobacteria</taxon>
        <taxon>Burkholderiales</taxon>
        <taxon>Burkholderiaceae</taxon>
        <taxon>Pandoraea</taxon>
    </lineage>
</organism>
<keyword evidence="6" id="KW-1185">Reference proteome</keyword>
<dbReference type="AlphaFoldDB" id="A0A5E5ARU7"/>
<evidence type="ECO:0000313" key="6">
    <source>
        <dbReference type="Proteomes" id="UP000383122"/>
    </source>
</evidence>
<dbReference type="Pfam" id="PF14525">
    <property type="entry name" value="AraC_binding_2"/>
    <property type="match status" value="1"/>
</dbReference>